<dbReference type="GO" id="GO:0005524">
    <property type="term" value="F:ATP binding"/>
    <property type="evidence" value="ECO:0007669"/>
    <property type="project" value="UniProtKB-KW"/>
</dbReference>
<proteinExistence type="predicted"/>
<dbReference type="PANTHER" id="PTHR12131">
    <property type="entry name" value="ATP-DEPENDENT RNA AND DNA HELICASE"/>
    <property type="match status" value="1"/>
</dbReference>
<dbReference type="SUPFAM" id="SSF52540">
    <property type="entry name" value="P-loop containing nucleoside triphosphate hydrolases"/>
    <property type="match status" value="1"/>
</dbReference>
<accession>A0A3B1E6B3</accession>
<dbReference type="AlphaFoldDB" id="A0A3B1E6B3"/>
<dbReference type="PROSITE" id="PS51192">
    <property type="entry name" value="HELICASE_ATP_BIND_1"/>
    <property type="match status" value="1"/>
</dbReference>
<dbReference type="Pfam" id="PF00271">
    <property type="entry name" value="Helicase_C"/>
    <property type="match status" value="1"/>
</dbReference>
<keyword evidence="3 8" id="KW-0347">Helicase</keyword>
<feature type="region of interest" description="Disordered" evidence="5">
    <location>
        <begin position="498"/>
        <end position="521"/>
    </location>
</feature>
<organism evidence="8">
    <name type="scientific">hydrothermal vent metagenome</name>
    <dbReference type="NCBI Taxonomy" id="652676"/>
    <lineage>
        <taxon>unclassified sequences</taxon>
        <taxon>metagenomes</taxon>
        <taxon>ecological metagenomes</taxon>
    </lineage>
</organism>
<dbReference type="GO" id="GO:0016787">
    <property type="term" value="F:hydrolase activity"/>
    <property type="evidence" value="ECO:0007669"/>
    <property type="project" value="UniProtKB-KW"/>
</dbReference>
<reference evidence="8" key="1">
    <citation type="submission" date="2018-10" db="EMBL/GenBank/DDBJ databases">
        <authorList>
            <person name="Aoki K."/>
        </authorList>
    </citation>
    <scope>NUCLEOTIDE SEQUENCE</scope>
</reference>
<evidence type="ECO:0000313" key="8">
    <source>
        <dbReference type="EMBL" id="VAY87604.1"/>
    </source>
</evidence>
<feature type="compositionally biased region" description="Basic residues" evidence="5">
    <location>
        <begin position="498"/>
        <end position="507"/>
    </location>
</feature>
<keyword evidence="4" id="KW-0067">ATP-binding</keyword>
<name>A0A3B1E6B3_9ZZZZ</name>
<keyword evidence="1" id="KW-0547">Nucleotide-binding</keyword>
<dbReference type="Pfam" id="PF22527">
    <property type="entry name" value="DEXQc_Suv3"/>
    <property type="match status" value="1"/>
</dbReference>
<keyword evidence="2" id="KW-0378">Hydrolase</keyword>
<gene>
    <name evidence="8" type="ORF">MNB_ARC-1_497</name>
</gene>
<dbReference type="GO" id="GO:0004386">
    <property type="term" value="F:helicase activity"/>
    <property type="evidence" value="ECO:0007669"/>
    <property type="project" value="UniProtKB-KW"/>
</dbReference>
<evidence type="ECO:0000256" key="2">
    <source>
        <dbReference type="ARBA" id="ARBA00022801"/>
    </source>
</evidence>
<dbReference type="PROSITE" id="PS51194">
    <property type="entry name" value="HELICASE_CTER"/>
    <property type="match status" value="1"/>
</dbReference>
<dbReference type="InterPro" id="IPR027417">
    <property type="entry name" value="P-loop_NTPase"/>
</dbReference>
<feature type="domain" description="Helicase ATP-binding" evidence="6">
    <location>
        <begin position="24"/>
        <end position="167"/>
    </location>
</feature>
<dbReference type="Gene3D" id="1.20.58.1080">
    <property type="match status" value="1"/>
</dbReference>
<dbReference type="InterPro" id="IPR055206">
    <property type="entry name" value="DEXQc_SUV3"/>
</dbReference>
<dbReference type="Gene3D" id="3.40.50.300">
    <property type="entry name" value="P-loop containing nucleotide triphosphate hydrolases"/>
    <property type="match status" value="2"/>
</dbReference>
<dbReference type="InterPro" id="IPR050699">
    <property type="entry name" value="RNA-DNA_Helicase"/>
</dbReference>
<evidence type="ECO:0000256" key="3">
    <source>
        <dbReference type="ARBA" id="ARBA00022806"/>
    </source>
</evidence>
<dbReference type="InterPro" id="IPR014001">
    <property type="entry name" value="Helicase_ATP-bd"/>
</dbReference>
<evidence type="ECO:0000256" key="4">
    <source>
        <dbReference type="ARBA" id="ARBA00022840"/>
    </source>
</evidence>
<dbReference type="InterPro" id="IPR022192">
    <property type="entry name" value="SUV3_C"/>
</dbReference>
<protein>
    <submittedName>
        <fullName evidence="8">Helicase-like</fullName>
    </submittedName>
</protein>
<evidence type="ECO:0000259" key="7">
    <source>
        <dbReference type="PROSITE" id="PS51194"/>
    </source>
</evidence>
<sequence length="521" mass="59911">MLNSLLNKQLHDLLNCDLKALFPVARSLNRKLYFYVGATNSGKTYKAIKELTKADCGTYLAPLRLLALENYENLKSQNIPVSLITGEEEKLNEDAGHICSTIEMVNFDLDVDVCVIDEIQMLDDTHRGWAWINAIVGTPAKKVIMTGSVNALDAIKKLSIYLNEDLEIIKFKRKNPLEIMDNYTNLKDIKKNSALIAFSRSDVLKIKNQLSKYHKVSVLYGNLSPEVRQDEARRFRTGQTDILVATDAIAMGLNLPIKYILFTTHIKFDGIQKRKLTVNEIIQIAGRAGRYKHHDIGYIGATNKKTLEHIAIEYKSPVSTIKSPFNVKATFSQIQELSVHLKTTNLTQILKYFSKHMHFDGPFKAVNLSSMIELSKDLDMKYNMKLEDKYLLSSAPISLKSPLIRSAYYFYINSIIKNKVVHYKSTISTHKVARTQQDLLKAEDEIKKISLYLWIAYKMPNLFPHSHEANLKRIALNKYCEKTLKSEQLKFQIHKPFKQNHNNKKRNNYQNKQTKTYRTKV</sequence>
<evidence type="ECO:0000259" key="6">
    <source>
        <dbReference type="PROSITE" id="PS51192"/>
    </source>
</evidence>
<dbReference type="EMBL" id="UOYO01000026">
    <property type="protein sequence ID" value="VAY87604.1"/>
    <property type="molecule type" value="Genomic_DNA"/>
</dbReference>
<dbReference type="InterPro" id="IPR001650">
    <property type="entry name" value="Helicase_C-like"/>
</dbReference>
<dbReference type="Pfam" id="PF12513">
    <property type="entry name" value="SUV3_C"/>
    <property type="match status" value="1"/>
</dbReference>
<evidence type="ECO:0000256" key="1">
    <source>
        <dbReference type="ARBA" id="ARBA00022741"/>
    </source>
</evidence>
<feature type="domain" description="Helicase C-terminal" evidence="7">
    <location>
        <begin position="178"/>
        <end position="338"/>
    </location>
</feature>
<dbReference type="PANTHER" id="PTHR12131:SF1">
    <property type="entry name" value="ATP-DEPENDENT RNA HELICASE SUPV3L1, MITOCHONDRIAL-RELATED"/>
    <property type="match status" value="1"/>
</dbReference>
<dbReference type="Gene3D" id="1.20.272.40">
    <property type="match status" value="1"/>
</dbReference>
<dbReference type="SMART" id="SM00490">
    <property type="entry name" value="HELICc"/>
    <property type="match status" value="1"/>
</dbReference>
<evidence type="ECO:0000256" key="5">
    <source>
        <dbReference type="SAM" id="MobiDB-lite"/>
    </source>
</evidence>